<dbReference type="GO" id="GO:0000139">
    <property type="term" value="C:Golgi membrane"/>
    <property type="evidence" value="ECO:0007669"/>
    <property type="project" value="TreeGrafter"/>
</dbReference>
<feature type="domain" description="Glycoside hydrolase family 38 N-terminal" evidence="4">
    <location>
        <begin position="98"/>
        <end position="211"/>
    </location>
</feature>
<dbReference type="SUPFAM" id="SSF88688">
    <property type="entry name" value="Families 57/38 glycoside transferase middle domain"/>
    <property type="match status" value="1"/>
</dbReference>
<feature type="signal peptide" evidence="3">
    <location>
        <begin position="1"/>
        <end position="17"/>
    </location>
</feature>
<evidence type="ECO:0000259" key="4">
    <source>
        <dbReference type="Pfam" id="PF01074"/>
    </source>
</evidence>
<reference evidence="5" key="2">
    <citation type="submission" date="2020-05" db="UniProtKB">
        <authorList>
            <consortium name="EnsemblMetazoa"/>
        </authorList>
    </citation>
    <scope>IDENTIFICATION</scope>
    <source>
        <strain evidence="5">IAEA</strain>
    </source>
</reference>
<keyword evidence="2" id="KW-0326">Glycosidase</keyword>
<dbReference type="STRING" id="67801.A0A1B0BKC8"/>
<organism evidence="5 6">
    <name type="scientific">Glossina palpalis gambiensis</name>
    <dbReference type="NCBI Taxonomy" id="67801"/>
    <lineage>
        <taxon>Eukaryota</taxon>
        <taxon>Metazoa</taxon>
        <taxon>Ecdysozoa</taxon>
        <taxon>Arthropoda</taxon>
        <taxon>Hexapoda</taxon>
        <taxon>Insecta</taxon>
        <taxon>Pterygota</taxon>
        <taxon>Neoptera</taxon>
        <taxon>Endopterygota</taxon>
        <taxon>Diptera</taxon>
        <taxon>Brachycera</taxon>
        <taxon>Muscomorpha</taxon>
        <taxon>Hippoboscoidea</taxon>
        <taxon>Glossinidae</taxon>
        <taxon>Glossina</taxon>
    </lineage>
</organism>
<name>A0A1B0BKC8_9MUSC</name>
<evidence type="ECO:0000313" key="6">
    <source>
        <dbReference type="Proteomes" id="UP000092460"/>
    </source>
</evidence>
<dbReference type="PANTHER" id="PTHR11607">
    <property type="entry name" value="ALPHA-MANNOSIDASE"/>
    <property type="match status" value="1"/>
</dbReference>
<dbReference type="Gene3D" id="3.20.110.10">
    <property type="entry name" value="Glycoside hydrolase 38, N terminal domain"/>
    <property type="match status" value="1"/>
</dbReference>
<reference evidence="6" key="1">
    <citation type="submission" date="2015-01" db="EMBL/GenBank/DDBJ databases">
        <authorList>
            <person name="Aksoy S."/>
            <person name="Warren W."/>
            <person name="Wilson R.K."/>
        </authorList>
    </citation>
    <scope>NUCLEOTIDE SEQUENCE [LARGE SCALE GENOMIC DNA]</scope>
    <source>
        <strain evidence="6">IAEA</strain>
    </source>
</reference>
<dbReference type="Pfam" id="PF01074">
    <property type="entry name" value="Glyco_hydro_38N"/>
    <property type="match status" value="1"/>
</dbReference>
<dbReference type="SUPFAM" id="SSF88713">
    <property type="entry name" value="Glycoside hydrolase/deacetylase"/>
    <property type="match status" value="1"/>
</dbReference>
<accession>A0A1B0BKC8</accession>
<evidence type="ECO:0000256" key="2">
    <source>
        <dbReference type="ARBA" id="ARBA00023295"/>
    </source>
</evidence>
<dbReference type="Proteomes" id="UP000092460">
    <property type="component" value="Unassembled WGS sequence"/>
</dbReference>
<dbReference type="InterPro" id="IPR028995">
    <property type="entry name" value="Glyco_hydro_57/38_cen_sf"/>
</dbReference>
<dbReference type="GO" id="GO:0006491">
    <property type="term" value="P:N-glycan processing"/>
    <property type="evidence" value="ECO:0007669"/>
    <property type="project" value="TreeGrafter"/>
</dbReference>
<dbReference type="PANTHER" id="PTHR11607:SF70">
    <property type="entry name" value="ALPHA-MANNOSIDASE"/>
    <property type="match status" value="1"/>
</dbReference>
<dbReference type="EnsemblMetazoa" id="GPPI032949-RA">
    <property type="protein sequence ID" value="GPPI032949-PA"/>
    <property type="gene ID" value="GPPI032949"/>
</dbReference>
<dbReference type="GO" id="GO:0004559">
    <property type="term" value="F:alpha-mannosidase activity"/>
    <property type="evidence" value="ECO:0007669"/>
    <property type="project" value="InterPro"/>
</dbReference>
<proteinExistence type="predicted"/>
<dbReference type="VEuPathDB" id="VectorBase:GPPI032949"/>
<dbReference type="InterPro" id="IPR011330">
    <property type="entry name" value="Glyco_hydro/deAcase_b/a-brl"/>
</dbReference>
<evidence type="ECO:0000256" key="1">
    <source>
        <dbReference type="ARBA" id="ARBA00022801"/>
    </source>
</evidence>
<dbReference type="Gene3D" id="1.20.1270.50">
    <property type="entry name" value="Glycoside hydrolase family 38, central domain"/>
    <property type="match status" value="1"/>
</dbReference>
<dbReference type="InterPro" id="IPR050843">
    <property type="entry name" value="Glycosyl_Hydrlase_38"/>
</dbReference>
<keyword evidence="3" id="KW-0732">Signal</keyword>
<feature type="chain" id="PRO_5008404949" description="Glycoside hydrolase family 38 N-terminal domain-containing protein" evidence="3">
    <location>
        <begin position="18"/>
        <end position="297"/>
    </location>
</feature>
<keyword evidence="6" id="KW-1185">Reference proteome</keyword>
<dbReference type="AlphaFoldDB" id="A0A1B0BKC8"/>
<dbReference type="EMBL" id="JXJN01015891">
    <property type="status" value="NOT_ANNOTATED_CDS"/>
    <property type="molecule type" value="Genomic_DNA"/>
</dbReference>
<evidence type="ECO:0000313" key="5">
    <source>
        <dbReference type="EnsemblMetazoa" id="GPPI032949-PA"/>
    </source>
</evidence>
<dbReference type="GO" id="GO:0006013">
    <property type="term" value="P:mannose metabolic process"/>
    <property type="evidence" value="ECO:0007669"/>
    <property type="project" value="InterPro"/>
</dbReference>
<protein>
    <recommendedName>
        <fullName evidence="4">Glycoside hydrolase family 38 N-terminal domain-containing protein</fullName>
    </recommendedName>
</protein>
<evidence type="ECO:0000256" key="3">
    <source>
        <dbReference type="SAM" id="SignalP"/>
    </source>
</evidence>
<keyword evidence="1" id="KW-0378">Hydrolase</keyword>
<dbReference type="InterPro" id="IPR000602">
    <property type="entry name" value="Glyco_hydro_38_N"/>
</dbReference>
<sequence length="297" mass="34969">AWLFSIHFLYFCLPPNGKETAIKPQQHQHLQQQRQQSISSMATTTTPVNTAALIGGIDVKRQWDDKCYNLDESDTNITALEEYAKFEFQVKLHELGCQKVLRNVLKLKNYTEYSVRAQFITDENVEEKAQLLLEQYARTGSLFPHNVALIPVGDDFRYNEEREIKQQYTNYKKLIDHIMNNKRMYNVDISFGTPKDYFREIRKRTKDFPIFNGNSFVYSDIFSEGRPAYWSGFYTTRPYYKILSSDLVHNLRAAEILFTLAYNTARQQKHENAIKIFEMNYEKMIPCLPKFRIISTS</sequence>
<dbReference type="InterPro" id="IPR027291">
    <property type="entry name" value="Glyco_hydro_38_N_sf"/>
</dbReference>
<dbReference type="InterPro" id="IPR037094">
    <property type="entry name" value="Glyco_hydro_38_cen_sf"/>
</dbReference>